<dbReference type="SUPFAM" id="SSF52402">
    <property type="entry name" value="Adenine nucleotide alpha hydrolases-like"/>
    <property type="match status" value="2"/>
</dbReference>
<evidence type="ECO:0000256" key="1">
    <source>
        <dbReference type="ARBA" id="ARBA00008791"/>
    </source>
</evidence>
<dbReference type="AlphaFoldDB" id="A0A7X0D7R0"/>
<gene>
    <name evidence="3" type="ORF">HNR23_004947</name>
</gene>
<dbReference type="PANTHER" id="PTHR46268:SF6">
    <property type="entry name" value="UNIVERSAL STRESS PROTEIN UP12"/>
    <property type="match status" value="1"/>
</dbReference>
<sequence length="296" mass="31623">MGEHDSTLPVLVGYDGSPASEQALRWAVQEARLRGLPLTVCHAWHWPYPSRPPEDVTLEILRGIGAVVADEGVRKARFLADDDLEVRWRLEQGPASAVLLRESRQADLIVLGLRGHGGFDDLIVGSTAVQVPSRADIPAVIVRSAPQPPWGEDARIVVGVDGSPAAEQALGFAFEEATLRTASVQALCSWWDPAAIPGPDRRAFIDADALKHEANTRFERAVAPWQARYPKVPVDTTFVLDTPRHALVDAAEGADLLVVGARGIGSAPQTLLGPVTQAALQQAPCPVAVVPAPRVG</sequence>
<dbReference type="CDD" id="cd00293">
    <property type="entry name" value="USP-like"/>
    <property type="match status" value="1"/>
</dbReference>
<proteinExistence type="inferred from homology"/>
<dbReference type="InterPro" id="IPR006015">
    <property type="entry name" value="Universal_stress_UspA"/>
</dbReference>
<reference evidence="3 4" key="1">
    <citation type="submission" date="2020-08" db="EMBL/GenBank/DDBJ databases">
        <title>Sequencing the genomes of 1000 actinobacteria strains.</title>
        <authorList>
            <person name="Klenk H.-P."/>
        </authorList>
    </citation>
    <scope>NUCLEOTIDE SEQUENCE [LARGE SCALE GENOMIC DNA]</scope>
    <source>
        <strain evidence="3 4">DSM 46659</strain>
    </source>
</reference>
<dbReference type="PRINTS" id="PR01438">
    <property type="entry name" value="UNVRSLSTRESS"/>
</dbReference>
<comment type="caution">
    <text evidence="3">The sequence shown here is derived from an EMBL/GenBank/DDBJ whole genome shotgun (WGS) entry which is preliminary data.</text>
</comment>
<dbReference type="InterPro" id="IPR006016">
    <property type="entry name" value="UspA"/>
</dbReference>
<feature type="domain" description="UspA" evidence="2">
    <location>
        <begin position="10"/>
        <end position="143"/>
    </location>
</feature>
<protein>
    <submittedName>
        <fullName evidence="3">Nucleotide-binding universal stress UspA family protein</fullName>
    </submittedName>
</protein>
<evidence type="ECO:0000259" key="2">
    <source>
        <dbReference type="Pfam" id="PF00582"/>
    </source>
</evidence>
<evidence type="ECO:0000313" key="4">
    <source>
        <dbReference type="Proteomes" id="UP000546642"/>
    </source>
</evidence>
<dbReference type="RefSeq" id="WP_184079206.1">
    <property type="nucleotide sequence ID" value="NZ_JACHDS010000001.1"/>
</dbReference>
<comment type="similarity">
    <text evidence="1">Belongs to the universal stress protein A family.</text>
</comment>
<organism evidence="3 4">
    <name type="scientific">Nocardiopsis mwathae</name>
    <dbReference type="NCBI Taxonomy" id="1472723"/>
    <lineage>
        <taxon>Bacteria</taxon>
        <taxon>Bacillati</taxon>
        <taxon>Actinomycetota</taxon>
        <taxon>Actinomycetes</taxon>
        <taxon>Streptosporangiales</taxon>
        <taxon>Nocardiopsidaceae</taxon>
        <taxon>Nocardiopsis</taxon>
    </lineage>
</organism>
<evidence type="ECO:0000313" key="3">
    <source>
        <dbReference type="EMBL" id="MBB6174887.1"/>
    </source>
</evidence>
<dbReference type="InterPro" id="IPR014729">
    <property type="entry name" value="Rossmann-like_a/b/a_fold"/>
</dbReference>
<dbReference type="EMBL" id="JACHDS010000001">
    <property type="protein sequence ID" value="MBB6174887.1"/>
    <property type="molecule type" value="Genomic_DNA"/>
</dbReference>
<accession>A0A7X0D7R0</accession>
<dbReference type="Proteomes" id="UP000546642">
    <property type="component" value="Unassembled WGS sequence"/>
</dbReference>
<feature type="domain" description="UspA" evidence="2">
    <location>
        <begin position="155"/>
        <end position="291"/>
    </location>
</feature>
<dbReference type="Gene3D" id="3.40.50.620">
    <property type="entry name" value="HUPs"/>
    <property type="match status" value="2"/>
</dbReference>
<keyword evidence="4" id="KW-1185">Reference proteome</keyword>
<dbReference type="PANTHER" id="PTHR46268">
    <property type="entry name" value="STRESS RESPONSE PROTEIN NHAX"/>
    <property type="match status" value="1"/>
</dbReference>
<dbReference type="Pfam" id="PF00582">
    <property type="entry name" value="Usp"/>
    <property type="match status" value="2"/>
</dbReference>
<name>A0A7X0D7R0_9ACTN</name>